<name>A0A2U1LGR1_ARTAN</name>
<dbReference type="OrthoDB" id="1725067at2759"/>
<dbReference type="EMBL" id="PKPP01009469">
    <property type="protein sequence ID" value="PWA48189.1"/>
    <property type="molecule type" value="Genomic_DNA"/>
</dbReference>
<sequence length="308" mass="34212">MGSTTGITVNRLCLFRQTIKILNRNSLNSNTISLLPSSFNKTSSFTSINHNDSVIIQTTIIYNTTPLHFLALSLFFLPLTFITATLIQLLIFSTDDLTTILQTLTPFKTFTTLIAVIISTVTGVALITYSTHQAIGRTPLTFSSTFESLSSSFTPLLSTYVAGMIKITFISIVISTLLGLGFHFWKIRVSCYVAVVSLLYIVAWGLAPSIAVLESRYGFESLSESLKNQSVRLWFAFFGLVTFTIYVTGTLLWSCAFIKKKDSVPSGVVVMLVCVIYLHASLFMVHYVVSTVVLYVRAPRARLEVMWL</sequence>
<gene>
    <name evidence="2" type="ORF">CTI12_AA466720</name>
</gene>
<organism evidence="2 3">
    <name type="scientific">Artemisia annua</name>
    <name type="common">Sweet wormwood</name>
    <dbReference type="NCBI Taxonomy" id="35608"/>
    <lineage>
        <taxon>Eukaryota</taxon>
        <taxon>Viridiplantae</taxon>
        <taxon>Streptophyta</taxon>
        <taxon>Embryophyta</taxon>
        <taxon>Tracheophyta</taxon>
        <taxon>Spermatophyta</taxon>
        <taxon>Magnoliopsida</taxon>
        <taxon>eudicotyledons</taxon>
        <taxon>Gunneridae</taxon>
        <taxon>Pentapetalae</taxon>
        <taxon>asterids</taxon>
        <taxon>campanulids</taxon>
        <taxon>Asterales</taxon>
        <taxon>Asteraceae</taxon>
        <taxon>Asteroideae</taxon>
        <taxon>Anthemideae</taxon>
        <taxon>Artemisiinae</taxon>
        <taxon>Artemisia</taxon>
    </lineage>
</organism>
<feature type="transmembrane region" description="Helical" evidence="1">
    <location>
        <begin position="113"/>
        <end position="135"/>
    </location>
</feature>
<reference evidence="2 3" key="1">
    <citation type="journal article" date="2018" name="Mol. Plant">
        <title>The genome of Artemisia annua provides insight into the evolution of Asteraceae family and artemisinin biosynthesis.</title>
        <authorList>
            <person name="Shen Q."/>
            <person name="Zhang L."/>
            <person name="Liao Z."/>
            <person name="Wang S."/>
            <person name="Yan T."/>
            <person name="Shi P."/>
            <person name="Liu M."/>
            <person name="Fu X."/>
            <person name="Pan Q."/>
            <person name="Wang Y."/>
            <person name="Lv Z."/>
            <person name="Lu X."/>
            <person name="Zhang F."/>
            <person name="Jiang W."/>
            <person name="Ma Y."/>
            <person name="Chen M."/>
            <person name="Hao X."/>
            <person name="Li L."/>
            <person name="Tang Y."/>
            <person name="Lv G."/>
            <person name="Zhou Y."/>
            <person name="Sun X."/>
            <person name="Brodelius P.E."/>
            <person name="Rose J.K.C."/>
            <person name="Tang K."/>
        </authorList>
    </citation>
    <scope>NUCLEOTIDE SEQUENCE [LARGE SCALE GENOMIC DNA]</scope>
    <source>
        <strain evidence="3">cv. Huhao1</strain>
        <tissue evidence="2">Leaf</tissue>
    </source>
</reference>
<keyword evidence="1" id="KW-1133">Transmembrane helix</keyword>
<dbReference type="PANTHER" id="PTHR33133">
    <property type="entry name" value="OS08G0107100 PROTEIN-RELATED"/>
    <property type="match status" value="1"/>
</dbReference>
<dbReference type="Proteomes" id="UP000245207">
    <property type="component" value="Unassembled WGS sequence"/>
</dbReference>
<feature type="transmembrane region" description="Helical" evidence="1">
    <location>
        <begin position="268"/>
        <end position="296"/>
    </location>
</feature>
<feature type="transmembrane region" description="Helical" evidence="1">
    <location>
        <begin position="192"/>
        <end position="213"/>
    </location>
</feature>
<keyword evidence="1" id="KW-0812">Transmembrane</keyword>
<keyword evidence="1" id="KW-0472">Membrane</keyword>
<feature type="transmembrane region" description="Helical" evidence="1">
    <location>
        <begin position="69"/>
        <end position="92"/>
    </location>
</feature>
<evidence type="ECO:0000313" key="3">
    <source>
        <dbReference type="Proteomes" id="UP000245207"/>
    </source>
</evidence>
<keyword evidence="3" id="KW-1185">Reference proteome</keyword>
<dbReference type="PANTHER" id="PTHR33133:SF7">
    <property type="entry name" value="F26K24.10 PROTEIN-RELATED"/>
    <property type="match status" value="1"/>
</dbReference>
<protein>
    <submittedName>
        <fullName evidence="2">Uncharacterized protein</fullName>
    </submittedName>
</protein>
<proteinExistence type="predicted"/>
<evidence type="ECO:0000313" key="2">
    <source>
        <dbReference type="EMBL" id="PWA48189.1"/>
    </source>
</evidence>
<feature type="transmembrane region" description="Helical" evidence="1">
    <location>
        <begin position="233"/>
        <end position="256"/>
    </location>
</feature>
<dbReference type="AlphaFoldDB" id="A0A2U1LGR1"/>
<accession>A0A2U1LGR1</accession>
<feature type="transmembrane region" description="Helical" evidence="1">
    <location>
        <begin position="155"/>
        <end position="180"/>
    </location>
</feature>
<evidence type="ECO:0000256" key="1">
    <source>
        <dbReference type="SAM" id="Phobius"/>
    </source>
</evidence>
<comment type="caution">
    <text evidence="2">The sequence shown here is derived from an EMBL/GenBank/DDBJ whole genome shotgun (WGS) entry which is preliminary data.</text>
</comment>